<accession>A0A6J6F0W5</accession>
<name>A0A6J6F0W5_9ZZZZ</name>
<dbReference type="EMBL" id="CAEZSR010000163">
    <property type="protein sequence ID" value="CAB4582432.1"/>
    <property type="molecule type" value="Genomic_DNA"/>
</dbReference>
<gene>
    <name evidence="1" type="ORF">UFOPK1493_03178</name>
</gene>
<sequence>MGVWGLLADRSTGPTVGTEVSHDGGRFVVVEAWTIDDPMMGMMSGEGGNSSQFAQSGMSMGQMSQMMSDAVPEGMKRVAVQLTLRAGASTMTFPAEAVRLDVGGTTYVPYTSLLADELLQPGDQLDGIVTFEVPMDASSAEFRLGPSTPVVTVDVSRGPGGRSPMVHDHDD</sequence>
<proteinExistence type="predicted"/>
<protein>
    <submittedName>
        <fullName evidence="1">Unannotated protein</fullName>
    </submittedName>
</protein>
<reference evidence="1" key="1">
    <citation type="submission" date="2020-05" db="EMBL/GenBank/DDBJ databases">
        <authorList>
            <person name="Chiriac C."/>
            <person name="Salcher M."/>
            <person name="Ghai R."/>
            <person name="Kavagutti S V."/>
        </authorList>
    </citation>
    <scope>NUCLEOTIDE SEQUENCE</scope>
</reference>
<dbReference type="AlphaFoldDB" id="A0A6J6F0W5"/>
<organism evidence="1">
    <name type="scientific">freshwater metagenome</name>
    <dbReference type="NCBI Taxonomy" id="449393"/>
    <lineage>
        <taxon>unclassified sequences</taxon>
        <taxon>metagenomes</taxon>
        <taxon>ecological metagenomes</taxon>
    </lineage>
</organism>
<evidence type="ECO:0000313" key="1">
    <source>
        <dbReference type="EMBL" id="CAB4582432.1"/>
    </source>
</evidence>